<dbReference type="Gene3D" id="2.60.40.10">
    <property type="entry name" value="Immunoglobulins"/>
    <property type="match status" value="1"/>
</dbReference>
<dbReference type="PANTHER" id="PTHR24100">
    <property type="entry name" value="BUTYROPHILIN"/>
    <property type="match status" value="1"/>
</dbReference>
<dbReference type="SMART" id="SM00406">
    <property type="entry name" value="IGv"/>
    <property type="match status" value="1"/>
</dbReference>
<comment type="subcellular location">
    <subcellularLocation>
        <location evidence="1">Membrane</location>
    </subcellularLocation>
</comment>
<dbReference type="PROSITE" id="PS50835">
    <property type="entry name" value="IG_LIKE"/>
    <property type="match status" value="1"/>
</dbReference>
<keyword evidence="3" id="KW-0393">Immunoglobulin domain</keyword>
<dbReference type="SMART" id="SM00409">
    <property type="entry name" value="IG"/>
    <property type="match status" value="2"/>
</dbReference>
<dbReference type="InterPro" id="IPR007110">
    <property type="entry name" value="Ig-like_dom"/>
</dbReference>
<dbReference type="InterPro" id="IPR013783">
    <property type="entry name" value="Ig-like_fold"/>
</dbReference>
<organism evidence="5 6">
    <name type="scientific">Mugilogobius chulae</name>
    <name type="common">yellowstripe goby</name>
    <dbReference type="NCBI Taxonomy" id="88201"/>
    <lineage>
        <taxon>Eukaryota</taxon>
        <taxon>Metazoa</taxon>
        <taxon>Chordata</taxon>
        <taxon>Craniata</taxon>
        <taxon>Vertebrata</taxon>
        <taxon>Euteleostomi</taxon>
        <taxon>Actinopterygii</taxon>
        <taxon>Neopterygii</taxon>
        <taxon>Teleostei</taxon>
        <taxon>Neoteleostei</taxon>
        <taxon>Acanthomorphata</taxon>
        <taxon>Gobiaria</taxon>
        <taxon>Gobiiformes</taxon>
        <taxon>Gobioidei</taxon>
        <taxon>Gobiidae</taxon>
        <taxon>Gobionellinae</taxon>
        <taxon>Mugilogobius</taxon>
    </lineage>
</organism>
<keyword evidence="2" id="KW-0472">Membrane</keyword>
<name>A0AAW0P754_9GOBI</name>
<dbReference type="Pfam" id="PF07686">
    <property type="entry name" value="V-set"/>
    <property type="match status" value="1"/>
</dbReference>
<evidence type="ECO:0000259" key="4">
    <source>
        <dbReference type="PROSITE" id="PS50835"/>
    </source>
</evidence>
<feature type="domain" description="Ig-like" evidence="4">
    <location>
        <begin position="125"/>
        <end position="235"/>
    </location>
</feature>
<dbReference type="GO" id="GO:0050852">
    <property type="term" value="P:T cell receptor signaling pathway"/>
    <property type="evidence" value="ECO:0007669"/>
    <property type="project" value="TreeGrafter"/>
</dbReference>
<protein>
    <recommendedName>
        <fullName evidence="4">Ig-like domain-containing protein</fullName>
    </recommendedName>
</protein>
<dbReference type="InterPro" id="IPR013106">
    <property type="entry name" value="Ig_V-set"/>
</dbReference>
<dbReference type="InterPro" id="IPR036179">
    <property type="entry name" value="Ig-like_dom_sf"/>
</dbReference>
<dbReference type="EMBL" id="JBBPFD010000010">
    <property type="protein sequence ID" value="KAK7909965.1"/>
    <property type="molecule type" value="Genomic_DNA"/>
</dbReference>
<proteinExistence type="predicted"/>
<sequence length="252" mass="28171">MSILWMRQDLLPQDLELFYSCILLLGTVPLLLSADAEFVHTLVGENLTLVSSDRCWGAVKGSLVHLSSPGKSRDVAKLKKSQWSPSSGYEARFAVGDAVVFEEAAFNDNGLYELTCNTISKTVMIQVEVLIPYEVQATVGQSVKLPCYFSTIAQVLKSVRWEQDTDLVLEQWFESGETHCGHKFRGRVQMSQHALSRGDLSLTIQSVQLQDQGKFYCKVSERDNGEPAVVRLWVSKAIRNHSSSNRNKVSNI</sequence>
<evidence type="ECO:0000313" key="6">
    <source>
        <dbReference type="Proteomes" id="UP001460270"/>
    </source>
</evidence>
<gene>
    <name evidence="5" type="ORF">WMY93_014649</name>
</gene>
<reference evidence="6" key="1">
    <citation type="submission" date="2024-04" db="EMBL/GenBank/DDBJ databases">
        <title>Salinicola lusitanus LLJ914,a marine bacterium isolated from the Okinawa Trough.</title>
        <authorList>
            <person name="Li J."/>
        </authorList>
    </citation>
    <scope>NUCLEOTIDE SEQUENCE [LARGE SCALE GENOMIC DNA]</scope>
</reference>
<keyword evidence="6" id="KW-1185">Reference proteome</keyword>
<accession>A0AAW0P754</accession>
<evidence type="ECO:0000313" key="5">
    <source>
        <dbReference type="EMBL" id="KAK7909965.1"/>
    </source>
</evidence>
<evidence type="ECO:0000256" key="2">
    <source>
        <dbReference type="ARBA" id="ARBA00023136"/>
    </source>
</evidence>
<dbReference type="AlphaFoldDB" id="A0AAW0P754"/>
<dbReference type="InterPro" id="IPR003599">
    <property type="entry name" value="Ig_sub"/>
</dbReference>
<dbReference type="SUPFAM" id="SSF48726">
    <property type="entry name" value="Immunoglobulin"/>
    <property type="match status" value="1"/>
</dbReference>
<dbReference type="GO" id="GO:0005102">
    <property type="term" value="F:signaling receptor binding"/>
    <property type="evidence" value="ECO:0007669"/>
    <property type="project" value="TreeGrafter"/>
</dbReference>
<evidence type="ECO:0000256" key="3">
    <source>
        <dbReference type="ARBA" id="ARBA00023319"/>
    </source>
</evidence>
<dbReference type="GO" id="GO:0001817">
    <property type="term" value="P:regulation of cytokine production"/>
    <property type="evidence" value="ECO:0007669"/>
    <property type="project" value="TreeGrafter"/>
</dbReference>
<comment type="caution">
    <text evidence="5">The sequence shown here is derived from an EMBL/GenBank/DDBJ whole genome shotgun (WGS) entry which is preliminary data.</text>
</comment>
<dbReference type="Proteomes" id="UP001460270">
    <property type="component" value="Unassembled WGS sequence"/>
</dbReference>
<dbReference type="GO" id="GO:0009897">
    <property type="term" value="C:external side of plasma membrane"/>
    <property type="evidence" value="ECO:0007669"/>
    <property type="project" value="TreeGrafter"/>
</dbReference>
<evidence type="ECO:0000256" key="1">
    <source>
        <dbReference type="ARBA" id="ARBA00004370"/>
    </source>
</evidence>
<dbReference type="InterPro" id="IPR050504">
    <property type="entry name" value="IgSF_BTN/MOG"/>
</dbReference>